<keyword evidence="1" id="KW-0472">Membrane</keyword>
<protein>
    <submittedName>
        <fullName evidence="2">Tryptophan-rich sensory protein</fullName>
    </submittedName>
</protein>
<gene>
    <name evidence="2" type="ORF">GCM10009767_12570</name>
</gene>
<dbReference type="Gene3D" id="1.20.1260.100">
    <property type="entry name" value="TspO/MBR protein"/>
    <property type="match status" value="1"/>
</dbReference>
<dbReference type="Proteomes" id="UP001501204">
    <property type="component" value="Unassembled WGS sequence"/>
</dbReference>
<evidence type="ECO:0000313" key="3">
    <source>
        <dbReference type="Proteomes" id="UP001501204"/>
    </source>
</evidence>
<comment type="caution">
    <text evidence="2">The sequence shown here is derived from an EMBL/GenBank/DDBJ whole genome shotgun (WGS) entry which is preliminary data.</text>
</comment>
<dbReference type="PANTHER" id="PTHR33802">
    <property type="entry name" value="SI:CH211-161H7.5-RELATED"/>
    <property type="match status" value="1"/>
</dbReference>
<keyword evidence="3" id="KW-1185">Reference proteome</keyword>
<feature type="transmembrane region" description="Helical" evidence="1">
    <location>
        <begin position="246"/>
        <end position="266"/>
    </location>
</feature>
<dbReference type="InterPro" id="IPR038330">
    <property type="entry name" value="TspO/MBR-related_sf"/>
</dbReference>
<feature type="transmembrane region" description="Helical" evidence="1">
    <location>
        <begin position="98"/>
        <end position="117"/>
    </location>
</feature>
<feature type="transmembrane region" description="Helical" evidence="1">
    <location>
        <begin position="155"/>
        <end position="177"/>
    </location>
</feature>
<reference evidence="2 3" key="1">
    <citation type="journal article" date="2019" name="Int. J. Syst. Evol. Microbiol.">
        <title>The Global Catalogue of Microorganisms (GCM) 10K type strain sequencing project: providing services to taxonomists for standard genome sequencing and annotation.</title>
        <authorList>
            <consortium name="The Broad Institute Genomics Platform"/>
            <consortium name="The Broad Institute Genome Sequencing Center for Infectious Disease"/>
            <person name="Wu L."/>
            <person name="Ma J."/>
        </authorList>
    </citation>
    <scope>NUCLEOTIDE SEQUENCE [LARGE SCALE GENOMIC DNA]</scope>
    <source>
        <strain evidence="2 3">JCM 14735</strain>
    </source>
</reference>
<keyword evidence="1" id="KW-1133">Transmembrane helix</keyword>
<keyword evidence="1" id="KW-0812">Transmembrane</keyword>
<name>A0ABN2KFZ6_9MICC</name>
<feature type="transmembrane region" description="Helical" evidence="1">
    <location>
        <begin position="197"/>
        <end position="214"/>
    </location>
</feature>
<accession>A0ABN2KFZ6</accession>
<feature type="transmembrane region" description="Helical" evidence="1">
    <location>
        <begin position="123"/>
        <end position="143"/>
    </location>
</feature>
<feature type="transmembrane region" description="Helical" evidence="1">
    <location>
        <begin position="21"/>
        <end position="44"/>
    </location>
</feature>
<evidence type="ECO:0000313" key="2">
    <source>
        <dbReference type="EMBL" id="GAA1754776.1"/>
    </source>
</evidence>
<feature type="transmembrane region" description="Helical" evidence="1">
    <location>
        <begin position="64"/>
        <end position="86"/>
    </location>
</feature>
<dbReference type="RefSeq" id="WP_344120786.1">
    <property type="nucleotide sequence ID" value="NZ_BAAAOA010000014.1"/>
</dbReference>
<proteinExistence type="predicted"/>
<sequence length="278" mass="28832">MTVSPTSTRRTESRPTAGDRVRQLAVTVSEIACLLGTLVGVGVFGTRVEESSGGSLSADATLLAPAGTAFSIWSVIYLGLFAYTVWQWLPSRATDPRARATGWLAAASMLLNAGWLLVTQQGWIWAGVGVIVALVLVLGLLVVRLTEFPGRRGLFDLLVVDGTFGLYLGWVSVATAANVAAALVDSGVPQEGRGAEWIGVVVVLALAAVVAAIQRRVGGRWAVAAASAWGLSWIAAGRATDEPRSMLLAGGAAAAALLVVLATASIRRRAGGSVDEQR</sequence>
<organism evidence="2 3">
    <name type="scientific">Kocuria aegyptia</name>
    <dbReference type="NCBI Taxonomy" id="330943"/>
    <lineage>
        <taxon>Bacteria</taxon>
        <taxon>Bacillati</taxon>
        <taxon>Actinomycetota</taxon>
        <taxon>Actinomycetes</taxon>
        <taxon>Micrococcales</taxon>
        <taxon>Micrococcaceae</taxon>
        <taxon>Kocuria</taxon>
    </lineage>
</organism>
<dbReference type="PANTHER" id="PTHR33802:SF1">
    <property type="entry name" value="XK-RELATED PROTEIN"/>
    <property type="match status" value="1"/>
</dbReference>
<dbReference type="EMBL" id="BAAAOA010000014">
    <property type="protein sequence ID" value="GAA1754776.1"/>
    <property type="molecule type" value="Genomic_DNA"/>
</dbReference>
<evidence type="ECO:0000256" key="1">
    <source>
        <dbReference type="SAM" id="Phobius"/>
    </source>
</evidence>
<feature type="transmembrane region" description="Helical" evidence="1">
    <location>
        <begin position="221"/>
        <end position="240"/>
    </location>
</feature>